<dbReference type="Gene3D" id="3.10.450.50">
    <property type="match status" value="1"/>
</dbReference>
<evidence type="ECO:0000256" key="6">
    <source>
        <dbReference type="ARBA" id="ARBA00023136"/>
    </source>
</evidence>
<dbReference type="Proteomes" id="UP001168528">
    <property type="component" value="Unassembled WGS sequence"/>
</dbReference>
<keyword evidence="4 7" id="KW-0812">Transmembrane</keyword>
<evidence type="ECO:0000256" key="4">
    <source>
        <dbReference type="ARBA" id="ARBA00022692"/>
    </source>
</evidence>
<comment type="subcellular location">
    <subcellularLocation>
        <location evidence="1">Cell membrane</location>
        <topology evidence="1">Multi-pass membrane protein</topology>
    </subcellularLocation>
</comment>
<dbReference type="Pfam" id="PF07681">
    <property type="entry name" value="DoxX"/>
    <property type="match status" value="1"/>
</dbReference>
<evidence type="ECO:0000313" key="8">
    <source>
        <dbReference type="EMBL" id="MDO1450249.1"/>
    </source>
</evidence>
<dbReference type="EMBL" id="JAUKPO010000027">
    <property type="protein sequence ID" value="MDO1450249.1"/>
    <property type="molecule type" value="Genomic_DNA"/>
</dbReference>
<evidence type="ECO:0000256" key="3">
    <source>
        <dbReference type="ARBA" id="ARBA00022475"/>
    </source>
</evidence>
<keyword evidence="9" id="KW-1185">Reference proteome</keyword>
<keyword evidence="6 7" id="KW-0472">Membrane</keyword>
<dbReference type="PANTHER" id="PTHR33452">
    <property type="entry name" value="OXIDOREDUCTASE CATD-RELATED"/>
    <property type="match status" value="1"/>
</dbReference>
<accession>A0ABT8RFY2</accession>
<keyword evidence="3" id="KW-1003">Cell membrane</keyword>
<dbReference type="InterPro" id="IPR051907">
    <property type="entry name" value="DoxX-like_oxidoreductase"/>
</dbReference>
<feature type="transmembrane region" description="Helical" evidence="7">
    <location>
        <begin position="142"/>
        <end position="165"/>
    </location>
</feature>
<name>A0ABT8RFY2_9BACT</name>
<dbReference type="RefSeq" id="WP_302041051.1">
    <property type="nucleotide sequence ID" value="NZ_JAUKPO010000027.1"/>
</dbReference>
<proteinExistence type="inferred from homology"/>
<evidence type="ECO:0000256" key="7">
    <source>
        <dbReference type="SAM" id="Phobius"/>
    </source>
</evidence>
<feature type="transmembrane region" description="Helical" evidence="7">
    <location>
        <begin position="172"/>
        <end position="192"/>
    </location>
</feature>
<dbReference type="PANTHER" id="PTHR33452:SF1">
    <property type="entry name" value="INNER MEMBRANE PROTEIN YPHA-RELATED"/>
    <property type="match status" value="1"/>
</dbReference>
<evidence type="ECO:0000313" key="9">
    <source>
        <dbReference type="Proteomes" id="UP001168528"/>
    </source>
</evidence>
<comment type="similarity">
    <text evidence="2">Belongs to the DoxX family.</text>
</comment>
<evidence type="ECO:0000256" key="2">
    <source>
        <dbReference type="ARBA" id="ARBA00006679"/>
    </source>
</evidence>
<feature type="transmembrane region" description="Helical" evidence="7">
    <location>
        <begin position="204"/>
        <end position="221"/>
    </location>
</feature>
<reference evidence="8" key="1">
    <citation type="submission" date="2023-07" db="EMBL/GenBank/DDBJ databases">
        <title>The genome sequence of Rhodocytophaga aerolata KACC 12507.</title>
        <authorList>
            <person name="Zhang X."/>
        </authorList>
    </citation>
    <scope>NUCLEOTIDE SEQUENCE</scope>
    <source>
        <strain evidence="8">KACC 12507</strain>
    </source>
</reference>
<comment type="caution">
    <text evidence="8">The sequence shown here is derived from an EMBL/GenBank/DDBJ whole genome shotgun (WGS) entry which is preliminary data.</text>
</comment>
<organism evidence="8 9">
    <name type="scientific">Rhodocytophaga aerolata</name>
    <dbReference type="NCBI Taxonomy" id="455078"/>
    <lineage>
        <taxon>Bacteria</taxon>
        <taxon>Pseudomonadati</taxon>
        <taxon>Bacteroidota</taxon>
        <taxon>Cytophagia</taxon>
        <taxon>Cytophagales</taxon>
        <taxon>Rhodocytophagaceae</taxon>
        <taxon>Rhodocytophaga</taxon>
    </lineage>
</organism>
<gene>
    <name evidence="8" type="ORF">Q0590_28470</name>
</gene>
<dbReference type="InterPro" id="IPR032808">
    <property type="entry name" value="DoxX"/>
</dbReference>
<sequence>MQENEEAPVIGKAFNREREKDFVQNLQRFQAKLLKSAQKENFVFSEWEYKYEHRDWGVKNYNYVSVLEWKDGQVIQEKILLCKLIKDHEKDTIWDRAKLGGFYYAAWFRNFAFSAWRPETNRMVWRIGFSGTMDYLTGEVGLPWLIGLMVILIEFAGSILLLLGLTTRVASLLIIIQFVGFIFTAHVSHGFFMNWEGNQSGEGFEYHLLIISLSLALLIQGGGKYSVDRKIAAGKQFTNSTHTIGSSKASHQYS</sequence>
<protein>
    <submittedName>
        <fullName evidence="8">DoxX family protein</fullName>
    </submittedName>
</protein>
<evidence type="ECO:0000256" key="1">
    <source>
        <dbReference type="ARBA" id="ARBA00004651"/>
    </source>
</evidence>
<evidence type="ECO:0000256" key="5">
    <source>
        <dbReference type="ARBA" id="ARBA00022989"/>
    </source>
</evidence>
<keyword evidence="5 7" id="KW-1133">Transmembrane helix</keyword>